<reference evidence="2 3" key="1">
    <citation type="submission" date="2018-03" db="EMBL/GenBank/DDBJ databases">
        <title>Genomic Encyclopedia of Archaeal and Bacterial Type Strains, Phase II (KMG-II): from individual species to whole genera.</title>
        <authorList>
            <person name="Goeker M."/>
        </authorList>
    </citation>
    <scope>NUCLEOTIDE SEQUENCE [LARGE SCALE GENOMIC DNA]</scope>
    <source>
        <strain evidence="2 3">DSM 25027</strain>
    </source>
</reference>
<evidence type="ECO:0000259" key="1">
    <source>
        <dbReference type="Pfam" id="PF12973"/>
    </source>
</evidence>
<comment type="caution">
    <text evidence="2">The sequence shown here is derived from an EMBL/GenBank/DDBJ whole genome shotgun (WGS) entry which is preliminary data.</text>
</comment>
<name>A0A2T0M9U0_9FLAO</name>
<gene>
    <name evidence="2" type="ORF">CLV81_2641</name>
</gene>
<keyword evidence="3" id="KW-1185">Reference proteome</keyword>
<dbReference type="AlphaFoldDB" id="A0A2T0M9U0"/>
<evidence type="ECO:0000313" key="2">
    <source>
        <dbReference type="EMBL" id="PRX54243.1"/>
    </source>
</evidence>
<dbReference type="InterPro" id="IPR025979">
    <property type="entry name" value="ChrR-like_cupin_dom"/>
</dbReference>
<evidence type="ECO:0000313" key="3">
    <source>
        <dbReference type="Proteomes" id="UP000237640"/>
    </source>
</evidence>
<dbReference type="InterPro" id="IPR011051">
    <property type="entry name" value="RmlC_Cupin_sf"/>
</dbReference>
<dbReference type="SUPFAM" id="SSF51182">
    <property type="entry name" value="RmlC-like cupins"/>
    <property type="match status" value="1"/>
</dbReference>
<proteinExistence type="predicted"/>
<dbReference type="Proteomes" id="UP000237640">
    <property type="component" value="Unassembled WGS sequence"/>
</dbReference>
<dbReference type="InterPro" id="IPR014710">
    <property type="entry name" value="RmlC-like_jellyroll"/>
</dbReference>
<sequence length="124" mass="14033">MEFCNKNMAIADYITKSKSKEWQPLIEKGLRYEGVFVKSLRFDEPTNRSKTILLKFEAGASYPYHNHPAGEEIFVLKGSCEIEGEQLEQGDYLCTPPTGKHGVKSLTGCTLFLMIPEEVEIIKT</sequence>
<feature type="domain" description="ChrR-like cupin" evidence="1">
    <location>
        <begin position="14"/>
        <end position="113"/>
    </location>
</feature>
<dbReference type="Pfam" id="PF12973">
    <property type="entry name" value="Cupin_7"/>
    <property type="match status" value="1"/>
</dbReference>
<dbReference type="EMBL" id="PVYX01000002">
    <property type="protein sequence ID" value="PRX54243.1"/>
    <property type="molecule type" value="Genomic_DNA"/>
</dbReference>
<dbReference type="Gene3D" id="2.60.120.10">
    <property type="entry name" value="Jelly Rolls"/>
    <property type="match status" value="1"/>
</dbReference>
<organism evidence="2 3">
    <name type="scientific">Flagellimonas meridianipacifica</name>
    <dbReference type="NCBI Taxonomy" id="1080225"/>
    <lineage>
        <taxon>Bacteria</taxon>
        <taxon>Pseudomonadati</taxon>
        <taxon>Bacteroidota</taxon>
        <taxon>Flavobacteriia</taxon>
        <taxon>Flavobacteriales</taxon>
        <taxon>Flavobacteriaceae</taxon>
        <taxon>Flagellimonas</taxon>
    </lineage>
</organism>
<accession>A0A2T0M9U0</accession>
<protein>
    <submittedName>
        <fullName evidence="2">ChrR-like protein with cupin domain</fullName>
    </submittedName>
</protein>